<dbReference type="InterPro" id="IPR034003">
    <property type="entry name" value="ABCG_PDR_2"/>
</dbReference>
<dbReference type="Pfam" id="PF06422">
    <property type="entry name" value="PDR_CDR"/>
    <property type="match status" value="1"/>
</dbReference>
<keyword evidence="13" id="KW-0325">Glycoprotein</keyword>
<feature type="transmembrane region" description="Helical" evidence="16">
    <location>
        <begin position="442"/>
        <end position="464"/>
    </location>
</feature>
<feature type="region of interest" description="Disordered" evidence="15">
    <location>
        <begin position="2113"/>
        <end position="2132"/>
    </location>
</feature>
<keyword evidence="5" id="KW-0479">Metal-binding</keyword>
<evidence type="ECO:0000256" key="12">
    <source>
        <dbReference type="ARBA" id="ARBA00023163"/>
    </source>
</evidence>
<feature type="region of interest" description="Disordered" evidence="15">
    <location>
        <begin position="1445"/>
        <end position="1464"/>
    </location>
</feature>
<dbReference type="PROSITE" id="PS00463">
    <property type="entry name" value="ZN2_CY6_FUNGAL_1"/>
    <property type="match status" value="1"/>
</dbReference>
<dbReference type="Gene3D" id="3.40.50.300">
    <property type="entry name" value="P-loop containing nucleotide triphosphate hydrolases"/>
    <property type="match status" value="2"/>
</dbReference>
<evidence type="ECO:0000256" key="8">
    <source>
        <dbReference type="ARBA" id="ARBA00022989"/>
    </source>
</evidence>
<dbReference type="GO" id="GO:0016887">
    <property type="term" value="F:ATP hydrolysis activity"/>
    <property type="evidence" value="ECO:0007669"/>
    <property type="project" value="InterPro"/>
</dbReference>
<comment type="caution">
    <text evidence="19">The sequence shown here is derived from an EMBL/GenBank/DDBJ whole genome shotgun (WGS) entry which is preliminary data.</text>
</comment>
<feature type="compositionally biased region" description="Pro residues" evidence="15">
    <location>
        <begin position="756"/>
        <end position="765"/>
    </location>
</feature>
<feature type="transmembrane region" description="Helical" evidence="16">
    <location>
        <begin position="549"/>
        <end position="570"/>
    </location>
</feature>
<dbReference type="InterPro" id="IPR013525">
    <property type="entry name" value="ABC2_TM"/>
</dbReference>
<dbReference type="Pfam" id="PF00005">
    <property type="entry name" value="ABC_tran"/>
    <property type="match status" value="2"/>
</dbReference>
<feature type="transmembrane region" description="Helical" evidence="16">
    <location>
        <begin position="1142"/>
        <end position="1166"/>
    </location>
</feature>
<feature type="transmembrane region" description="Helical" evidence="16">
    <location>
        <begin position="691"/>
        <end position="712"/>
    </location>
</feature>
<feature type="transmembrane region" description="Helical" evidence="16">
    <location>
        <begin position="510"/>
        <end position="543"/>
    </location>
</feature>
<feature type="domain" description="ABC transporter" evidence="18">
    <location>
        <begin position="771"/>
        <end position="1016"/>
    </location>
</feature>
<comment type="subcellular location">
    <subcellularLocation>
        <location evidence="1">Membrane</location>
        <topology evidence="1">Multi-pass membrane protein</topology>
    </subcellularLocation>
</comment>
<keyword evidence="4 16" id="KW-0812">Transmembrane</keyword>
<dbReference type="Pfam" id="PF00172">
    <property type="entry name" value="Zn_clus"/>
    <property type="match status" value="1"/>
</dbReference>
<accession>A0A9P8NDS3</accession>
<evidence type="ECO:0000256" key="10">
    <source>
        <dbReference type="ARBA" id="ARBA00023125"/>
    </source>
</evidence>
<evidence type="ECO:0000259" key="17">
    <source>
        <dbReference type="PROSITE" id="PS50048"/>
    </source>
</evidence>
<keyword evidence="6" id="KW-0547">Nucleotide-binding</keyword>
<dbReference type="InterPro" id="IPR010929">
    <property type="entry name" value="PDR_CDR_ABC"/>
</dbReference>
<dbReference type="InterPro" id="IPR003593">
    <property type="entry name" value="AAA+_ATPase"/>
</dbReference>
<dbReference type="CDD" id="cd00067">
    <property type="entry name" value="GAL4"/>
    <property type="match status" value="1"/>
</dbReference>
<dbReference type="GO" id="GO:0000981">
    <property type="term" value="F:DNA-binding transcription factor activity, RNA polymerase II-specific"/>
    <property type="evidence" value="ECO:0007669"/>
    <property type="project" value="InterPro"/>
</dbReference>
<evidence type="ECO:0000256" key="1">
    <source>
        <dbReference type="ARBA" id="ARBA00004141"/>
    </source>
</evidence>
<dbReference type="Gene3D" id="4.10.240.10">
    <property type="entry name" value="Zn(2)-C6 fungal-type DNA-binding domain"/>
    <property type="match status" value="1"/>
</dbReference>
<name>A0A9P8NDS3_ASPFM</name>
<protein>
    <recommendedName>
        <fullName evidence="21">ABC multidrug transporter</fullName>
    </recommendedName>
</protein>
<dbReference type="InterPro" id="IPR027417">
    <property type="entry name" value="P-loop_NTPase"/>
</dbReference>
<evidence type="ECO:0000256" key="5">
    <source>
        <dbReference type="ARBA" id="ARBA00022723"/>
    </source>
</evidence>
<feature type="compositionally biased region" description="Basic and acidic residues" evidence="15">
    <location>
        <begin position="1448"/>
        <end position="1463"/>
    </location>
</feature>
<dbReference type="InterPro" id="IPR001138">
    <property type="entry name" value="Zn2Cys6_DnaBD"/>
</dbReference>
<keyword evidence="8 16" id="KW-1133">Transmembrane helix</keyword>
<dbReference type="SMART" id="SM00382">
    <property type="entry name" value="AAA"/>
    <property type="match status" value="2"/>
</dbReference>
<dbReference type="FunFam" id="3.40.50.300:FF:000054">
    <property type="entry name" value="ABC multidrug transporter atrF"/>
    <property type="match status" value="1"/>
</dbReference>
<feature type="transmembrane region" description="Helical" evidence="16">
    <location>
        <begin position="470"/>
        <end position="489"/>
    </location>
</feature>
<dbReference type="PROSITE" id="PS50893">
    <property type="entry name" value="ABC_TRANSPORTER_2"/>
    <property type="match status" value="1"/>
</dbReference>
<dbReference type="Pfam" id="PF01061">
    <property type="entry name" value="ABC2_membrane"/>
    <property type="match status" value="2"/>
</dbReference>
<evidence type="ECO:0000256" key="4">
    <source>
        <dbReference type="ARBA" id="ARBA00022692"/>
    </source>
</evidence>
<dbReference type="SUPFAM" id="SSF57701">
    <property type="entry name" value="Zn2/Cys6 DNA-binding domain"/>
    <property type="match status" value="1"/>
</dbReference>
<evidence type="ECO:0000259" key="18">
    <source>
        <dbReference type="PROSITE" id="PS50893"/>
    </source>
</evidence>
<organism evidence="19 20">
    <name type="scientific">Aspergillus fumigatus</name>
    <name type="common">Neosartorya fumigata</name>
    <dbReference type="NCBI Taxonomy" id="746128"/>
    <lineage>
        <taxon>Eukaryota</taxon>
        <taxon>Fungi</taxon>
        <taxon>Dikarya</taxon>
        <taxon>Ascomycota</taxon>
        <taxon>Pezizomycotina</taxon>
        <taxon>Eurotiomycetes</taxon>
        <taxon>Eurotiomycetidae</taxon>
        <taxon>Eurotiales</taxon>
        <taxon>Aspergillaceae</taxon>
        <taxon>Aspergillus</taxon>
        <taxon>Aspergillus subgen. Fumigati</taxon>
    </lineage>
</organism>
<gene>
    <name evidence="19" type="ORF">KXV57_007619</name>
</gene>
<evidence type="ECO:0000256" key="3">
    <source>
        <dbReference type="ARBA" id="ARBA00022448"/>
    </source>
</evidence>
<dbReference type="GO" id="GO:0016020">
    <property type="term" value="C:membrane"/>
    <property type="evidence" value="ECO:0007669"/>
    <property type="project" value="UniProtKB-SubCell"/>
</dbReference>
<dbReference type="PROSITE" id="PS50048">
    <property type="entry name" value="ZN2_CY6_FUNGAL_2"/>
    <property type="match status" value="1"/>
</dbReference>
<feature type="transmembrane region" description="Helical" evidence="16">
    <location>
        <begin position="1250"/>
        <end position="1270"/>
    </location>
</feature>
<keyword evidence="14" id="KW-0539">Nucleus</keyword>
<sequence length="2180" mass="244818">MPAHLPQHLGGTPIDTSYEVGTQTEVALKSRVVSSPGDEDAIAEIHHTLTGRSHQGIDQYPEPHSSFDSFLEAELRAGRRKPSLGVCFQSITTWGAGEAHTTVKTLGTALWRTLTLQDIYEWTIQPLFSPRKPQDGRPLIRDFSGVARTGEIMLVLGRPGAGCSTFLRTVAGYHSSFLGVTGHIDYSGLTLEHVTKHYRGEVVYVPEDDAHFPTLNVQQTLEFALQSKTPKRYRERIPRYLEIYGRVFDASSALDYVRSLRIMTDTCGKATILTLYQASDAIFDLVDKVLLIDEGRMLYQGPAQEAKGYFEYLGYQCAEMQTVSDFLTSITIPERRRFRPGWENRSPKGAIELEDAFRKSAAFHQILEDIRNYEEKQAGIQGLRTSQSDCDRRSLKAFKSTVQAEKSRFVSAKSPYTISLFRQVVLCGKRQMWQVKGHISPLLIKLISCVIYGLLIGSMFYELPENTDGMYSRGGVIFYSSILLAWLQMSELEEAMQGRDILSRQKKFAFVRPSAVCLARVLADLVLVFHLVLLFLIVVYFLAGLKASAGSFWIDFLFIYLCTICLTAQFRLFAAASPNFEVALRYSGVSVLFCIVFGGYVLSVDKMMNNVPWVGWIAYTTPALYTYEAMMAAEFHDTKFSCAPGAVIPSGYTYNNIAYQTCGISGSQPGTTMVDGDHYLAVHYGFYYRNVWRNFGILCLFTLVYIAATCWLSEAFDWEPGSTGPTQYRKRAKSSKRNLKSDQDEENGPVQGLGSAPPPAQPPCQQPVQAVKGTSSTFTWKNLELEVQCGKETRKLLDDVNGYCRPGTLTALVGASGAGKSTLLTVLTQRQASGTLSGTISVDGRPVDESFKRNIGYCPQMDVHDETSTIREALEFSALLRQPVSVRKEDKLSYVDTVLHTLELVDFQNAIIGSLDIEKKRRVTIGVELCAKPELLLFLDEPTSGLGSQGASSIVSLLRRLADQGLAILCTIHQANQEQFEQFDKVLALSPGGRTYYFGEIGISGCCIFDYFKKYGDQPKKITNAADYLIEVVVGGMRDTDHEVDWADIWNRSAEADALQKEISNIHRARSQITESCDSTKQTHSMPPLYCQIGLLTQRTLRQYWRSPEYPYSRLYASFFHALINGLTYLQTGNSSTDLQSKAFSCFLVLMLVPEFINAISMRFILNRDIWKTREGPSGVYSWVAFCTAQIISEIPYAILSGVVFYVLYYFLVGLPLGFPAGYTFVMFFLFFLFATSWGQWIAALSADSLVAATLMPFFIIMCELFNGILQPHKNMPVFWKYTMYYVTPFTYWIGGVLTSVLRGMPVVCNQDELVVFESPPNTTCGEYAMPWLSSTGSGYLSNPDGSGHCGYCKYSRGDDYLSEIGLDESKIWPYFDDDQESSYHMEQSRSSPKPVARRRRPPLSCTVCRRRKLKCDRELPCGQCTKSKTPDQCIYVGPQAGSLSSVRRAESRDTTANDRTRASTDCGSPVYNGVYVFDSKHQRFPTRVTKPKSHSDEVQELRTQVLTLENALAKASSIQTPDTLGAVPSIVSELGPRTAGDEHYISEDIRSLPCAFFRGKKSNTRFCGRSHSFLALSFFRDVGDFLRQRKSKHKKDSDYGSLKKIQKELWLKQRQEQQQRVRQELVSSFVDLLPPRRVADKLVQLYLSNFETTHRILHIPTFLKQYEEYWIAPQHPDMVFLAKLLLLMAASSCFYGPTKKINDKDTLASTAIHWIEAVQTWSATTIGTRNTNFDMLQIHCLLLIARQAIASDGDTIWISSGSLIRLAMAMGLHRNPLRFQKLSRFWAEMRRRLWATILELDLQSSMDGGMPPAIDLEEYDCDPPSNYDDADLVESMTEDPPPKDPDIVTRSSFQVLLSRSLPVRVHIAKLVNRLRFTISYDEALLLSEELMRSLNDALELFPSDGYPSHIPGVENPAFTKSYFIFLIRRHLLALHRPFCLSIMRTPKFSYSRKICLDSALDILSLLEPSLDVAEAEPQPHLGHLTGGMFREELLNAAVMVCVELVLQADEYSRSKSMLPGQSSVLSSLNDMAESQQAVLVRAIENTLNVFGSRIAPGGRGCKPYFFLSLTLASVKARLNGEDPFVAMDQVVTNVIRDYHLLMSGMPWADVRKQDENSTKDTSIPTPGLTAGTPLDLPFDPMSFIPSSMEEISPFDFGILFDMGDYGASEMWNNDFFSGP</sequence>
<proteinExistence type="inferred from homology"/>
<dbReference type="Pfam" id="PF04082">
    <property type="entry name" value="Fungal_trans"/>
    <property type="match status" value="1"/>
</dbReference>
<dbReference type="GO" id="GO:0008270">
    <property type="term" value="F:zinc ion binding"/>
    <property type="evidence" value="ECO:0007669"/>
    <property type="project" value="InterPro"/>
</dbReference>
<feature type="transmembrane region" description="Helical" evidence="16">
    <location>
        <begin position="1282"/>
        <end position="1302"/>
    </location>
</feature>
<feature type="compositionally biased region" description="Basic residues" evidence="15">
    <location>
        <begin position="728"/>
        <end position="738"/>
    </location>
</feature>
<dbReference type="GO" id="GO:0140359">
    <property type="term" value="F:ABC-type transporter activity"/>
    <property type="evidence" value="ECO:0007669"/>
    <property type="project" value="InterPro"/>
</dbReference>
<evidence type="ECO:0000256" key="14">
    <source>
        <dbReference type="ARBA" id="ARBA00023242"/>
    </source>
</evidence>
<dbReference type="Proteomes" id="UP000813423">
    <property type="component" value="Unassembled WGS sequence"/>
</dbReference>
<dbReference type="SMART" id="SM00906">
    <property type="entry name" value="Fungal_trans"/>
    <property type="match status" value="1"/>
</dbReference>
<dbReference type="InterPro" id="IPR003439">
    <property type="entry name" value="ABC_transporter-like_ATP-bd"/>
</dbReference>
<dbReference type="CDD" id="cd12148">
    <property type="entry name" value="fungal_TF_MHR"/>
    <property type="match status" value="1"/>
</dbReference>
<evidence type="ECO:0000313" key="19">
    <source>
        <dbReference type="EMBL" id="KAH1902270.1"/>
    </source>
</evidence>
<evidence type="ECO:0000256" key="11">
    <source>
        <dbReference type="ARBA" id="ARBA00023136"/>
    </source>
</evidence>
<evidence type="ECO:0000256" key="16">
    <source>
        <dbReference type="SAM" id="Phobius"/>
    </source>
</evidence>
<keyword evidence="12" id="KW-0804">Transcription</keyword>
<dbReference type="GO" id="GO:0005524">
    <property type="term" value="F:ATP binding"/>
    <property type="evidence" value="ECO:0007669"/>
    <property type="project" value="UniProtKB-KW"/>
</dbReference>
<evidence type="ECO:0008006" key="21">
    <source>
        <dbReference type="Google" id="ProtNLM"/>
    </source>
</evidence>
<feature type="region of interest" description="Disordered" evidence="15">
    <location>
        <begin position="722"/>
        <end position="768"/>
    </location>
</feature>
<dbReference type="PANTHER" id="PTHR19241">
    <property type="entry name" value="ATP-BINDING CASSETTE TRANSPORTER"/>
    <property type="match status" value="1"/>
</dbReference>
<evidence type="ECO:0000256" key="2">
    <source>
        <dbReference type="ARBA" id="ARBA00006012"/>
    </source>
</evidence>
<keyword evidence="9" id="KW-0805">Transcription regulation</keyword>
<evidence type="ECO:0000256" key="9">
    <source>
        <dbReference type="ARBA" id="ARBA00023015"/>
    </source>
</evidence>
<dbReference type="GO" id="GO:0003677">
    <property type="term" value="F:DNA binding"/>
    <property type="evidence" value="ECO:0007669"/>
    <property type="project" value="UniProtKB-KW"/>
</dbReference>
<reference evidence="19" key="1">
    <citation type="submission" date="2021-08" db="EMBL/GenBank/DDBJ databases">
        <title>Global Aspergillus fumigatus from environmental and clinical sources.</title>
        <authorList>
            <person name="Barber A."/>
            <person name="Sae-Ong T."/>
        </authorList>
    </citation>
    <scope>NUCLEOTIDE SEQUENCE</scope>
    <source>
        <strain evidence="19">NRZ-2016-071</strain>
    </source>
</reference>
<keyword evidence="7" id="KW-0067">ATP-binding</keyword>
<evidence type="ECO:0000256" key="7">
    <source>
        <dbReference type="ARBA" id="ARBA00022840"/>
    </source>
</evidence>
<keyword evidence="3" id="KW-0813">Transport</keyword>
<evidence type="ECO:0000256" key="13">
    <source>
        <dbReference type="ARBA" id="ARBA00023180"/>
    </source>
</evidence>
<evidence type="ECO:0000256" key="15">
    <source>
        <dbReference type="SAM" id="MobiDB-lite"/>
    </source>
</evidence>
<evidence type="ECO:0000313" key="20">
    <source>
        <dbReference type="Proteomes" id="UP000813423"/>
    </source>
</evidence>
<dbReference type="GO" id="GO:0006351">
    <property type="term" value="P:DNA-templated transcription"/>
    <property type="evidence" value="ECO:0007669"/>
    <property type="project" value="InterPro"/>
</dbReference>
<evidence type="ECO:0000256" key="6">
    <source>
        <dbReference type="ARBA" id="ARBA00022741"/>
    </source>
</evidence>
<feature type="domain" description="Zn(2)-C6 fungal-type" evidence="17">
    <location>
        <begin position="1405"/>
        <end position="1436"/>
    </location>
</feature>
<keyword evidence="11 16" id="KW-0472">Membrane</keyword>
<dbReference type="InterPro" id="IPR007219">
    <property type="entry name" value="XnlR_reg_dom"/>
</dbReference>
<keyword evidence="10" id="KW-0238">DNA-binding</keyword>
<dbReference type="SUPFAM" id="SSF52540">
    <property type="entry name" value="P-loop containing nucleoside triphosphate hydrolases"/>
    <property type="match status" value="2"/>
</dbReference>
<dbReference type="CDD" id="cd03232">
    <property type="entry name" value="ABCG_PDR_domain2"/>
    <property type="match status" value="1"/>
</dbReference>
<feature type="transmembrane region" description="Helical" evidence="16">
    <location>
        <begin position="582"/>
        <end position="602"/>
    </location>
</feature>
<dbReference type="SMART" id="SM00066">
    <property type="entry name" value="GAL4"/>
    <property type="match status" value="1"/>
</dbReference>
<dbReference type="InterPro" id="IPR036864">
    <property type="entry name" value="Zn2-C6_fun-type_DNA-bd_sf"/>
</dbReference>
<dbReference type="EMBL" id="JAIBSC010000061">
    <property type="protein sequence ID" value="KAH1902270.1"/>
    <property type="molecule type" value="Genomic_DNA"/>
</dbReference>
<comment type="similarity">
    <text evidence="2">Belongs to the ABC transporter superfamily. ABCG family. PDR (TC 3.A.1.205) subfamily.</text>
</comment>